<accession>A0AAD4J704</accession>
<keyword evidence="4" id="KW-1185">Reference proteome</keyword>
<dbReference type="SUPFAM" id="SSF57889">
    <property type="entry name" value="Cysteine-rich domain"/>
    <property type="match status" value="3"/>
</dbReference>
<evidence type="ECO:0000313" key="3">
    <source>
        <dbReference type="EMBL" id="KAH6827745.1"/>
    </source>
</evidence>
<dbReference type="PANTHER" id="PTHR46288">
    <property type="entry name" value="PHORBOL-ESTER/DAG-TYPE DOMAIN-CONTAINING PROTEIN"/>
    <property type="match status" value="1"/>
</dbReference>
<dbReference type="AlphaFoldDB" id="A0AAD4J704"/>
<comment type="caution">
    <text evidence="3">The sequence shown here is derived from an EMBL/GenBank/DDBJ whole genome shotgun (WGS) entry which is preliminary data.</text>
</comment>
<dbReference type="InterPro" id="IPR004146">
    <property type="entry name" value="DC1"/>
</dbReference>
<dbReference type="EMBL" id="SDAM02000141">
    <property type="protein sequence ID" value="KAH6827745.1"/>
    <property type="molecule type" value="Genomic_DNA"/>
</dbReference>
<sequence>MVMEKGVIDHFFHEHPLILKEIVVINEEKLDCYGCGNGISNMEKAYVCVQEEKGCSSRFTLHKRCSEFVRKIRHPSHSEHPLHLVHFRRLRNHLCNLCRRAFGQELGYRCNRCDFDLDITCEKLGAEELLGEARELQHPNHVHPLMLMRKPPLVFNCDACDTRDEDMAYFAHLKCATSSEQDSGSSSNINQEKNDDDDGSILIQFPLEASDISKELIRPFVIRQIDCSFCFRDTNGMVYECEECQVKIDVKCASLPPSIKHAYHPHHSRLIKTILPEAERSKLKCYGYGHHFYYLEIAYRCTNDGCDFVLCSGCVLLPRSVTKHEWEKHPLLLTYDASIDHPSDFYCDFCEEQMHPKSLMYHCRPCDNSYHLSCLKAASGYYRNIKFGRQVELDARLHPHPLTFNYVTLKRHCDICHKHVYTYQGFECVSCNYAVCLSCGEEHS</sequence>
<organism evidence="3 4">
    <name type="scientific">Perilla frutescens var. hirtella</name>
    <name type="common">Perilla citriodora</name>
    <name type="synonym">Perilla setoyensis</name>
    <dbReference type="NCBI Taxonomy" id="608512"/>
    <lineage>
        <taxon>Eukaryota</taxon>
        <taxon>Viridiplantae</taxon>
        <taxon>Streptophyta</taxon>
        <taxon>Embryophyta</taxon>
        <taxon>Tracheophyta</taxon>
        <taxon>Spermatophyta</taxon>
        <taxon>Magnoliopsida</taxon>
        <taxon>eudicotyledons</taxon>
        <taxon>Gunneridae</taxon>
        <taxon>Pentapetalae</taxon>
        <taxon>asterids</taxon>
        <taxon>lamiids</taxon>
        <taxon>Lamiales</taxon>
        <taxon>Lamiaceae</taxon>
        <taxon>Nepetoideae</taxon>
        <taxon>Elsholtzieae</taxon>
        <taxon>Perilla</taxon>
    </lineage>
</organism>
<feature type="domain" description="DC1" evidence="2">
    <location>
        <begin position="11"/>
        <end position="65"/>
    </location>
</feature>
<dbReference type="InterPro" id="IPR046349">
    <property type="entry name" value="C1-like_sf"/>
</dbReference>
<reference evidence="3 4" key="1">
    <citation type="journal article" date="2021" name="Nat. Commun.">
        <title>Incipient diploidization of the medicinal plant Perilla within 10,000 years.</title>
        <authorList>
            <person name="Zhang Y."/>
            <person name="Shen Q."/>
            <person name="Leng L."/>
            <person name="Zhang D."/>
            <person name="Chen S."/>
            <person name="Shi Y."/>
            <person name="Ning Z."/>
            <person name="Chen S."/>
        </authorList>
    </citation>
    <scope>NUCLEOTIDE SEQUENCE [LARGE SCALE GENOMIC DNA]</scope>
    <source>
        <strain evidence="4">cv. PC099</strain>
    </source>
</reference>
<evidence type="ECO:0000313" key="4">
    <source>
        <dbReference type="Proteomes" id="UP001190926"/>
    </source>
</evidence>
<evidence type="ECO:0000256" key="1">
    <source>
        <dbReference type="ARBA" id="ARBA00022737"/>
    </source>
</evidence>
<name>A0AAD4J704_PERFH</name>
<dbReference type="PANTHER" id="PTHR46288:SF80">
    <property type="entry name" value="CYSTEINE_HISTIDINE-RICH C1 DOMAIN FAMILY PROTEIN"/>
    <property type="match status" value="1"/>
</dbReference>
<feature type="domain" description="DC1" evidence="2">
    <location>
        <begin position="75"/>
        <end position="121"/>
    </location>
</feature>
<gene>
    <name evidence="3" type="ORF">C2S53_015419</name>
</gene>
<feature type="domain" description="DC1" evidence="2">
    <location>
        <begin position="328"/>
        <end position="374"/>
    </location>
</feature>
<keyword evidence="1" id="KW-0677">Repeat</keyword>
<proteinExistence type="predicted"/>
<dbReference type="Proteomes" id="UP001190926">
    <property type="component" value="Unassembled WGS sequence"/>
</dbReference>
<protein>
    <recommendedName>
        <fullName evidence="2">DC1 domain-containing protein</fullName>
    </recommendedName>
</protein>
<dbReference type="Pfam" id="PF03107">
    <property type="entry name" value="C1_2"/>
    <property type="match status" value="3"/>
</dbReference>
<evidence type="ECO:0000259" key="2">
    <source>
        <dbReference type="Pfam" id="PF03107"/>
    </source>
</evidence>